<dbReference type="InterPro" id="IPR014939">
    <property type="entry name" value="CDT1_Gemini-bd-like"/>
</dbReference>
<evidence type="ECO:0000259" key="2">
    <source>
        <dbReference type="Pfam" id="PF08839"/>
    </source>
</evidence>
<dbReference type="Pfam" id="PF08839">
    <property type="entry name" value="CDT1"/>
    <property type="match status" value="1"/>
</dbReference>
<reference evidence="3 4" key="1">
    <citation type="journal article" date="2019" name="PLoS ONE">
        <title>Genomic analyses reveal an absence of contemporary introgressive admixture between fin whales and blue whales, despite known hybrids.</title>
        <authorList>
            <person name="Westbury M.V."/>
            <person name="Petersen B."/>
            <person name="Lorenzen E.D."/>
        </authorList>
    </citation>
    <scope>NUCLEOTIDE SEQUENCE [LARGE SCALE GENOMIC DNA]</scope>
    <source>
        <strain evidence="3">FinWhale-01</strain>
    </source>
</reference>
<feature type="domain" description="CDT1 Geminin-binding" evidence="2">
    <location>
        <begin position="1"/>
        <end position="29"/>
    </location>
</feature>
<dbReference type="PANTHER" id="PTHR28637">
    <property type="entry name" value="DNA REPLICATION FACTOR CDT1"/>
    <property type="match status" value="1"/>
</dbReference>
<dbReference type="OrthoDB" id="341730at2759"/>
<feature type="compositionally biased region" description="Pro residues" evidence="1">
    <location>
        <begin position="72"/>
        <end position="87"/>
    </location>
</feature>
<dbReference type="GO" id="GO:0000076">
    <property type="term" value="P:DNA replication checkpoint signaling"/>
    <property type="evidence" value="ECO:0007669"/>
    <property type="project" value="TreeGrafter"/>
</dbReference>
<dbReference type="InterPro" id="IPR045173">
    <property type="entry name" value="Cdt1"/>
</dbReference>
<evidence type="ECO:0000313" key="3">
    <source>
        <dbReference type="EMBL" id="KAB0396010.1"/>
    </source>
</evidence>
<dbReference type="GO" id="GO:0005634">
    <property type="term" value="C:nucleus"/>
    <property type="evidence" value="ECO:0007669"/>
    <property type="project" value="TreeGrafter"/>
</dbReference>
<evidence type="ECO:0000313" key="4">
    <source>
        <dbReference type="Proteomes" id="UP000437017"/>
    </source>
</evidence>
<dbReference type="PANTHER" id="PTHR28637:SF1">
    <property type="entry name" value="DNA REPLICATION FACTOR CDT1"/>
    <property type="match status" value="1"/>
</dbReference>
<dbReference type="InterPro" id="IPR036390">
    <property type="entry name" value="WH_DNA-bd_sf"/>
</dbReference>
<dbReference type="GO" id="GO:0000278">
    <property type="term" value="P:mitotic cell cycle"/>
    <property type="evidence" value="ECO:0007669"/>
    <property type="project" value="TreeGrafter"/>
</dbReference>
<dbReference type="SUPFAM" id="SSF46785">
    <property type="entry name" value="Winged helix' DNA-binding domain"/>
    <property type="match status" value="1"/>
</dbReference>
<keyword evidence="4" id="KW-1185">Reference proteome</keyword>
<dbReference type="GO" id="GO:0071163">
    <property type="term" value="P:DNA replication preinitiation complex assembly"/>
    <property type="evidence" value="ECO:0007669"/>
    <property type="project" value="InterPro"/>
</dbReference>
<gene>
    <name evidence="3" type="ORF">E2I00_009529</name>
</gene>
<accession>A0A643C7D2</accession>
<dbReference type="EMBL" id="SGJD01002294">
    <property type="protein sequence ID" value="KAB0396010.1"/>
    <property type="molecule type" value="Genomic_DNA"/>
</dbReference>
<protein>
    <recommendedName>
        <fullName evidence="2">CDT1 Geminin-binding domain-containing protein</fullName>
    </recommendedName>
</protein>
<dbReference type="GO" id="GO:0070182">
    <property type="term" value="F:DNA polymerase binding"/>
    <property type="evidence" value="ECO:0007669"/>
    <property type="project" value="TreeGrafter"/>
</dbReference>
<name>A0A643C7D2_BALPH</name>
<dbReference type="GO" id="GO:0003677">
    <property type="term" value="F:DNA binding"/>
    <property type="evidence" value="ECO:0007669"/>
    <property type="project" value="InterPro"/>
</dbReference>
<proteinExistence type="predicted"/>
<dbReference type="AlphaFoldDB" id="A0A643C7D2"/>
<dbReference type="Proteomes" id="UP000437017">
    <property type="component" value="Unassembled WGS sequence"/>
</dbReference>
<evidence type="ECO:0000256" key="1">
    <source>
        <dbReference type="SAM" id="MobiDB-lite"/>
    </source>
</evidence>
<dbReference type="GO" id="GO:0030174">
    <property type="term" value="P:regulation of DNA-templated DNA replication initiation"/>
    <property type="evidence" value="ECO:0007669"/>
    <property type="project" value="InterPro"/>
</dbReference>
<feature type="region of interest" description="Disordered" evidence="1">
    <location>
        <begin position="51"/>
        <end position="93"/>
    </location>
</feature>
<comment type="caution">
    <text evidence="3">The sequence shown here is derived from an EMBL/GenBank/DDBJ whole genome shotgun (WGS) entry which is preliminary data.</text>
</comment>
<sequence>MEVPEDQLTHWHPRFNVDEVPDMEPAKLPQLPTVEKLATAQEVLAGARSLMSPRMEKTLSDLAQLTTEPSSPRSPSPTLPATPPATPPAALKGVSQALLERIRPRRRRSSWCR</sequence>
<organism evidence="3 4">
    <name type="scientific">Balaenoptera physalus</name>
    <name type="common">Fin whale</name>
    <name type="synonym">Balaena physalus</name>
    <dbReference type="NCBI Taxonomy" id="9770"/>
    <lineage>
        <taxon>Eukaryota</taxon>
        <taxon>Metazoa</taxon>
        <taxon>Chordata</taxon>
        <taxon>Craniata</taxon>
        <taxon>Vertebrata</taxon>
        <taxon>Euteleostomi</taxon>
        <taxon>Mammalia</taxon>
        <taxon>Eutheria</taxon>
        <taxon>Laurasiatheria</taxon>
        <taxon>Artiodactyla</taxon>
        <taxon>Whippomorpha</taxon>
        <taxon>Cetacea</taxon>
        <taxon>Mysticeti</taxon>
        <taxon>Balaenopteridae</taxon>
        <taxon>Balaenoptera</taxon>
    </lineage>
</organism>